<gene>
    <name evidence="2" type="ORF">EHYA_04739</name>
</gene>
<organism evidence="2 3">
    <name type="scientific">Embleya hyalina</name>
    <dbReference type="NCBI Taxonomy" id="516124"/>
    <lineage>
        <taxon>Bacteria</taxon>
        <taxon>Bacillati</taxon>
        <taxon>Actinomycetota</taxon>
        <taxon>Actinomycetes</taxon>
        <taxon>Kitasatosporales</taxon>
        <taxon>Streptomycetaceae</taxon>
        <taxon>Embleya</taxon>
    </lineage>
</organism>
<proteinExistence type="predicted"/>
<sequence>MNPYAPAGEIWGAGCSLKKRGTRGKRGLKPPLFRGIRSGRGAPTGGGGKQTGRSRNALRDQLTSQASRQRVSGFVGRLAVPPCGLAGIARHIGNHTEFVGRIGMSRCGRTTEPALALRDVASLVASPADPEHRAVVAVFRCLAIPVALADSSHRGIRRTMPAARTRAEARSRNIRTLANAARDHRPGIGDSRRCSCVPAALPSLGTAFPSRSCRGGPTTWPGRPLVRCGGGRRCSRGRGLERRRPEVVALARP</sequence>
<accession>A0A401YR35</accession>
<comment type="caution">
    <text evidence="2">The sequence shown here is derived from an EMBL/GenBank/DDBJ whole genome shotgun (WGS) entry which is preliminary data.</text>
</comment>
<dbReference type="Proteomes" id="UP000286931">
    <property type="component" value="Unassembled WGS sequence"/>
</dbReference>
<evidence type="ECO:0000256" key="1">
    <source>
        <dbReference type="SAM" id="MobiDB-lite"/>
    </source>
</evidence>
<evidence type="ECO:0000313" key="2">
    <source>
        <dbReference type="EMBL" id="GCD97052.1"/>
    </source>
</evidence>
<evidence type="ECO:0000313" key="3">
    <source>
        <dbReference type="Proteomes" id="UP000286931"/>
    </source>
</evidence>
<dbReference type="EMBL" id="BIFH01000022">
    <property type="protein sequence ID" value="GCD97052.1"/>
    <property type="molecule type" value="Genomic_DNA"/>
</dbReference>
<keyword evidence="3" id="KW-1185">Reference proteome</keyword>
<reference evidence="2 3" key="1">
    <citation type="submission" date="2018-12" db="EMBL/GenBank/DDBJ databases">
        <title>Draft genome sequence of Embleya hyalina NBRC 13850T.</title>
        <authorList>
            <person name="Komaki H."/>
            <person name="Hosoyama A."/>
            <person name="Kimura A."/>
            <person name="Ichikawa N."/>
            <person name="Tamura T."/>
        </authorList>
    </citation>
    <scope>NUCLEOTIDE SEQUENCE [LARGE SCALE GENOMIC DNA]</scope>
    <source>
        <strain evidence="2 3">NBRC 13850</strain>
    </source>
</reference>
<protein>
    <submittedName>
        <fullName evidence="2">Uncharacterized protein</fullName>
    </submittedName>
</protein>
<name>A0A401YR35_9ACTN</name>
<feature type="region of interest" description="Disordered" evidence="1">
    <location>
        <begin position="21"/>
        <end position="55"/>
    </location>
</feature>
<dbReference type="AlphaFoldDB" id="A0A401YR35"/>